<keyword evidence="3" id="KW-1185">Reference proteome</keyword>
<dbReference type="OrthoDB" id="2449793at2759"/>
<protein>
    <submittedName>
        <fullName evidence="2">Uncharacterized protein</fullName>
    </submittedName>
</protein>
<accession>A0A9P6QPZ2</accession>
<organism evidence="2 3">
    <name type="scientific">Linnemannia gamsii</name>
    <dbReference type="NCBI Taxonomy" id="64522"/>
    <lineage>
        <taxon>Eukaryota</taxon>
        <taxon>Fungi</taxon>
        <taxon>Fungi incertae sedis</taxon>
        <taxon>Mucoromycota</taxon>
        <taxon>Mortierellomycotina</taxon>
        <taxon>Mortierellomycetes</taxon>
        <taxon>Mortierellales</taxon>
        <taxon>Mortierellaceae</taxon>
        <taxon>Linnemannia</taxon>
    </lineage>
</organism>
<feature type="region of interest" description="Disordered" evidence="1">
    <location>
        <begin position="77"/>
        <end position="175"/>
    </location>
</feature>
<reference evidence="2" key="1">
    <citation type="journal article" date="2020" name="Fungal Divers.">
        <title>Resolving the Mortierellaceae phylogeny through synthesis of multi-gene phylogenetics and phylogenomics.</title>
        <authorList>
            <person name="Vandepol N."/>
            <person name="Liber J."/>
            <person name="Desiro A."/>
            <person name="Na H."/>
            <person name="Kennedy M."/>
            <person name="Barry K."/>
            <person name="Grigoriev I.V."/>
            <person name="Miller A.N."/>
            <person name="O'Donnell K."/>
            <person name="Stajich J.E."/>
            <person name="Bonito G."/>
        </authorList>
    </citation>
    <scope>NUCLEOTIDE SEQUENCE</scope>
    <source>
        <strain evidence="2">NVP60</strain>
    </source>
</reference>
<name>A0A9P6QPZ2_9FUNG</name>
<evidence type="ECO:0000256" key="1">
    <source>
        <dbReference type="SAM" id="MobiDB-lite"/>
    </source>
</evidence>
<sequence>MDVVEARKQSANSVLMGLLEMENPSKTLQHYRSYMRLWKDYCSLVHDSDSIVNASKMLDFFRSMVFKRTVKKYIDPNAGFSGVTGMKPNEVKGKSTRLQQRRPGKWTPVDTRAARERQTENDRPFKDRQEEDEEDEDVEDDKEGGVEDSDNDEDVDDDVADQALAEEEGAQISKGLRSLMVNSVEKKNKGK</sequence>
<feature type="compositionally biased region" description="Acidic residues" evidence="1">
    <location>
        <begin position="130"/>
        <end position="169"/>
    </location>
</feature>
<evidence type="ECO:0000313" key="2">
    <source>
        <dbReference type="EMBL" id="KAG0278712.1"/>
    </source>
</evidence>
<dbReference type="EMBL" id="JAAAIN010004734">
    <property type="protein sequence ID" value="KAG0278712.1"/>
    <property type="molecule type" value="Genomic_DNA"/>
</dbReference>
<feature type="compositionally biased region" description="Basic and acidic residues" evidence="1">
    <location>
        <begin position="112"/>
        <end position="129"/>
    </location>
</feature>
<dbReference type="AlphaFoldDB" id="A0A9P6QPZ2"/>
<comment type="caution">
    <text evidence="2">The sequence shown here is derived from an EMBL/GenBank/DDBJ whole genome shotgun (WGS) entry which is preliminary data.</text>
</comment>
<evidence type="ECO:0000313" key="3">
    <source>
        <dbReference type="Proteomes" id="UP000823405"/>
    </source>
</evidence>
<proteinExistence type="predicted"/>
<gene>
    <name evidence="2" type="ORF">BGZ97_009696</name>
</gene>
<dbReference type="Proteomes" id="UP000823405">
    <property type="component" value="Unassembled WGS sequence"/>
</dbReference>